<dbReference type="Proteomes" id="UP000198539">
    <property type="component" value="Unassembled WGS sequence"/>
</dbReference>
<dbReference type="EMBL" id="FNOM01000004">
    <property type="protein sequence ID" value="SDW96466.1"/>
    <property type="molecule type" value="Genomic_DNA"/>
</dbReference>
<gene>
    <name evidence="2" type="ORF">SAMN04488238_104315</name>
</gene>
<name>A0A1H2XUC8_9RHOB</name>
<sequence length="65" mass="7068">MTQRRKPSPRISGSETGQSTGTAHPPVARQPMLTADTRPNRPRTKRAGDGHSTPPAVTFTDWAMI</sequence>
<protein>
    <submittedName>
        <fullName evidence="2">Uncharacterized protein</fullName>
    </submittedName>
</protein>
<organism evidence="2 3">
    <name type="scientific">Roseicitreum antarcticum</name>
    <dbReference type="NCBI Taxonomy" id="564137"/>
    <lineage>
        <taxon>Bacteria</taxon>
        <taxon>Pseudomonadati</taxon>
        <taxon>Pseudomonadota</taxon>
        <taxon>Alphaproteobacteria</taxon>
        <taxon>Rhodobacterales</taxon>
        <taxon>Paracoccaceae</taxon>
        <taxon>Roseicitreum</taxon>
    </lineage>
</organism>
<evidence type="ECO:0000256" key="1">
    <source>
        <dbReference type="SAM" id="MobiDB-lite"/>
    </source>
</evidence>
<proteinExistence type="predicted"/>
<evidence type="ECO:0000313" key="3">
    <source>
        <dbReference type="Proteomes" id="UP000198539"/>
    </source>
</evidence>
<accession>A0A1H2XUC8</accession>
<evidence type="ECO:0000313" key="2">
    <source>
        <dbReference type="EMBL" id="SDW96466.1"/>
    </source>
</evidence>
<feature type="region of interest" description="Disordered" evidence="1">
    <location>
        <begin position="1"/>
        <end position="65"/>
    </location>
</feature>
<dbReference type="RefSeq" id="WP_092887967.1">
    <property type="nucleotide sequence ID" value="NZ_CP061498.1"/>
</dbReference>
<feature type="compositionally biased region" description="Polar residues" evidence="1">
    <location>
        <begin position="11"/>
        <end position="22"/>
    </location>
</feature>
<dbReference type="AlphaFoldDB" id="A0A1H2XUC8"/>
<reference evidence="2 3" key="1">
    <citation type="submission" date="2016-10" db="EMBL/GenBank/DDBJ databases">
        <authorList>
            <person name="de Groot N.N."/>
        </authorList>
    </citation>
    <scope>NUCLEOTIDE SEQUENCE [LARGE SCALE GENOMIC DNA]</scope>
    <source>
        <strain evidence="2 3">CGMCC 1.8894</strain>
    </source>
</reference>
<keyword evidence="3" id="KW-1185">Reference proteome</keyword>
<dbReference type="STRING" id="564137.SAMN04488238_104315"/>